<comment type="caution">
    <text evidence="1">The sequence shown here is derived from an EMBL/GenBank/DDBJ whole genome shotgun (WGS) entry which is preliminary data.</text>
</comment>
<dbReference type="EMBL" id="LAZR01003998">
    <property type="protein sequence ID" value="KKN12741.1"/>
    <property type="molecule type" value="Genomic_DNA"/>
</dbReference>
<organism evidence="1">
    <name type="scientific">marine sediment metagenome</name>
    <dbReference type="NCBI Taxonomy" id="412755"/>
    <lineage>
        <taxon>unclassified sequences</taxon>
        <taxon>metagenomes</taxon>
        <taxon>ecological metagenomes</taxon>
    </lineage>
</organism>
<gene>
    <name evidence="1" type="ORF">LCGC14_1013480</name>
</gene>
<reference evidence="1" key="1">
    <citation type="journal article" date="2015" name="Nature">
        <title>Complex archaea that bridge the gap between prokaryotes and eukaryotes.</title>
        <authorList>
            <person name="Spang A."/>
            <person name="Saw J.H."/>
            <person name="Jorgensen S.L."/>
            <person name="Zaremba-Niedzwiedzka K."/>
            <person name="Martijn J."/>
            <person name="Lind A.E."/>
            <person name="van Eijk R."/>
            <person name="Schleper C."/>
            <person name="Guy L."/>
            <person name="Ettema T.J."/>
        </authorList>
    </citation>
    <scope>NUCLEOTIDE SEQUENCE</scope>
</reference>
<protein>
    <submittedName>
        <fullName evidence="1">Uncharacterized protein</fullName>
    </submittedName>
</protein>
<dbReference type="AlphaFoldDB" id="A0A0F9QHW9"/>
<name>A0A0F9QHW9_9ZZZZ</name>
<evidence type="ECO:0000313" key="1">
    <source>
        <dbReference type="EMBL" id="KKN12741.1"/>
    </source>
</evidence>
<accession>A0A0F9QHW9</accession>
<proteinExistence type="predicted"/>
<sequence length="75" mass="8883">MINVNICAFLENLEYQISLKEKTYKNFKKIPVFTEQIKQFDKAVLNLEAKFEKIQLRDKYKIIITELDSLIKQAG</sequence>